<evidence type="ECO:0000313" key="1">
    <source>
        <dbReference type="EMBL" id="UNP28020.1"/>
    </source>
</evidence>
<dbReference type="RefSeq" id="WP_057943675.1">
    <property type="nucleotide sequence ID" value="NZ_CP011131.1"/>
</dbReference>
<protein>
    <submittedName>
        <fullName evidence="1">Uncharacterized protein</fullName>
    </submittedName>
</protein>
<gene>
    <name evidence="1" type="ORF">MOV92_16125</name>
</gene>
<name>A0ABY3X8U1_9GAMM</name>
<accession>A0ABY3X8U1</accession>
<reference evidence="1 2" key="1">
    <citation type="submission" date="2022-03" db="EMBL/GenBank/DDBJ databases">
        <title>Complete genome sequence of Lysobacter capsici VKM B-2533 and Lysobacter gummosus 10.1.1, promising sources of lytic agents.</title>
        <authorList>
            <person name="Tarlachkov S.V."/>
            <person name="Kudryakova I.V."/>
            <person name="Afoshin A.S."/>
            <person name="Leontyevskaya E.A."/>
            <person name="Leontyevskaya N.V."/>
        </authorList>
    </citation>
    <scope>NUCLEOTIDE SEQUENCE [LARGE SCALE GENOMIC DNA]</scope>
    <source>
        <strain evidence="1 2">10.1.1</strain>
    </source>
</reference>
<sequence>MQIEILGRPINVSATAQVTTWARYKHELEAALRSMGREGMALISKYDLIDCVEVPTSVCVRINVDLEQLRGAK</sequence>
<organism evidence="1 2">
    <name type="scientific">Lysobacter gummosus</name>
    <dbReference type="NCBI Taxonomy" id="262324"/>
    <lineage>
        <taxon>Bacteria</taxon>
        <taxon>Pseudomonadati</taxon>
        <taxon>Pseudomonadota</taxon>
        <taxon>Gammaproteobacteria</taxon>
        <taxon>Lysobacterales</taxon>
        <taxon>Lysobacteraceae</taxon>
        <taxon>Lysobacter</taxon>
    </lineage>
</organism>
<dbReference type="Proteomes" id="UP000829194">
    <property type="component" value="Chromosome"/>
</dbReference>
<keyword evidence="2" id="KW-1185">Reference proteome</keyword>
<evidence type="ECO:0000313" key="2">
    <source>
        <dbReference type="Proteomes" id="UP000829194"/>
    </source>
</evidence>
<proteinExistence type="predicted"/>
<dbReference type="EMBL" id="CP093547">
    <property type="protein sequence ID" value="UNP28020.1"/>
    <property type="molecule type" value="Genomic_DNA"/>
</dbReference>